<evidence type="ECO:0000256" key="4">
    <source>
        <dbReference type="ARBA" id="ARBA00022816"/>
    </source>
</evidence>
<dbReference type="AlphaFoldDB" id="A0A833QXJ1"/>
<gene>
    <name evidence="12" type="ORF">FCM35_KLT08428</name>
</gene>
<sequence length="317" mass="34300">MAASTSTPYRTPNKSSDHHHRQPLFYRDLSSPFPSSGATPHRFFSTPSPSPHPISALHRPTPSPPPPPPPLLSLDDLPSPSPDSPLPFLSATPPPAKSQPEILSRFSPEANGVDRGTGLGSGSPVEGVVHPSASHRALITLPPPREVVRPETPKNSSSPVWELDEEVWVTVYGFTPSDTNLVLREFEKCGGILKWVPGPKEANWMHILYQSRYDAQKALAKHGQQLNNLLILGVKQVDPFQCRCLNDNFSESAPSPLPLTTVSPVSAKSMQSVSPLPQISFNLQNNVATDTTRNASGTIASPTKSVVSRVLDLMFGI</sequence>
<feature type="compositionally biased region" description="Polar residues" evidence="10">
    <location>
        <begin position="1"/>
        <end position="14"/>
    </location>
</feature>
<evidence type="ECO:0000256" key="8">
    <source>
        <dbReference type="ARBA" id="ARBA00023242"/>
    </source>
</evidence>
<dbReference type="GO" id="GO:0031965">
    <property type="term" value="C:nuclear membrane"/>
    <property type="evidence" value="ECO:0007669"/>
    <property type="project" value="InterPro"/>
</dbReference>
<comment type="subcellular location">
    <subcellularLocation>
        <location evidence="1">Nucleus</location>
        <location evidence="1">Nuclear pore complex</location>
    </subcellularLocation>
</comment>
<proteinExistence type="inferred from homology"/>
<dbReference type="PANTHER" id="PTHR21527:SF14">
    <property type="entry name" value="NUCLEAR PORE COMPLEX PROTEIN NUP35"/>
    <property type="match status" value="1"/>
</dbReference>
<keyword evidence="5" id="KW-0653">Protein transport</keyword>
<evidence type="ECO:0000259" key="11">
    <source>
        <dbReference type="PROSITE" id="PS51472"/>
    </source>
</evidence>
<dbReference type="FunFam" id="3.30.70.330:FF:000095">
    <property type="entry name" value="Putative Nucleoporin NUP53"/>
    <property type="match status" value="1"/>
</dbReference>
<dbReference type="GO" id="GO:0044615">
    <property type="term" value="C:nuclear pore nuclear basket"/>
    <property type="evidence" value="ECO:0007669"/>
    <property type="project" value="TreeGrafter"/>
</dbReference>
<feature type="compositionally biased region" description="Pro residues" evidence="10">
    <location>
        <begin position="61"/>
        <end position="71"/>
    </location>
</feature>
<dbReference type="PANTHER" id="PTHR21527">
    <property type="entry name" value="NUCLEOPORIN NUP35"/>
    <property type="match status" value="1"/>
</dbReference>
<dbReference type="GO" id="GO:0003676">
    <property type="term" value="F:nucleic acid binding"/>
    <property type="evidence" value="ECO:0007669"/>
    <property type="project" value="InterPro"/>
</dbReference>
<evidence type="ECO:0000256" key="7">
    <source>
        <dbReference type="ARBA" id="ARBA00023132"/>
    </source>
</evidence>
<name>A0A833QXJ1_9POAL</name>
<dbReference type="CDD" id="cd12441">
    <property type="entry name" value="RRM_Nup53_like"/>
    <property type="match status" value="1"/>
</dbReference>
<evidence type="ECO:0000256" key="2">
    <source>
        <dbReference type="ARBA" id="ARBA00009454"/>
    </source>
</evidence>
<dbReference type="PROSITE" id="PS51472">
    <property type="entry name" value="RRM_NUP35"/>
    <property type="match status" value="1"/>
</dbReference>
<dbReference type="GO" id="GO:0006999">
    <property type="term" value="P:nuclear pore organization"/>
    <property type="evidence" value="ECO:0007669"/>
    <property type="project" value="TreeGrafter"/>
</dbReference>
<organism evidence="12 13">
    <name type="scientific">Carex littledalei</name>
    <dbReference type="NCBI Taxonomy" id="544730"/>
    <lineage>
        <taxon>Eukaryota</taxon>
        <taxon>Viridiplantae</taxon>
        <taxon>Streptophyta</taxon>
        <taxon>Embryophyta</taxon>
        <taxon>Tracheophyta</taxon>
        <taxon>Spermatophyta</taxon>
        <taxon>Magnoliopsida</taxon>
        <taxon>Liliopsida</taxon>
        <taxon>Poales</taxon>
        <taxon>Cyperaceae</taxon>
        <taxon>Cyperoideae</taxon>
        <taxon>Cariceae</taxon>
        <taxon>Carex</taxon>
        <taxon>Carex subgen. Euthyceras</taxon>
    </lineage>
</organism>
<dbReference type="Pfam" id="PF05172">
    <property type="entry name" value="RRM_Nup35"/>
    <property type="match status" value="1"/>
</dbReference>
<evidence type="ECO:0000256" key="3">
    <source>
        <dbReference type="ARBA" id="ARBA00022448"/>
    </source>
</evidence>
<protein>
    <submittedName>
        <fullName evidence="12">Nuclear pore complex protein NUP35</fullName>
    </submittedName>
</protein>
<dbReference type="GO" id="GO:0044613">
    <property type="term" value="C:nuclear pore central transport channel"/>
    <property type="evidence" value="ECO:0007669"/>
    <property type="project" value="TreeGrafter"/>
</dbReference>
<evidence type="ECO:0000256" key="6">
    <source>
        <dbReference type="ARBA" id="ARBA00023010"/>
    </source>
</evidence>
<accession>A0A833QXJ1</accession>
<dbReference type="InterPro" id="IPR007846">
    <property type="entry name" value="RRM_NUP35_dom"/>
</dbReference>
<dbReference type="OrthoDB" id="1733656at2759"/>
<dbReference type="SUPFAM" id="SSF54928">
    <property type="entry name" value="RNA-binding domain, RBD"/>
    <property type="match status" value="1"/>
</dbReference>
<comment type="caution">
    <text evidence="12">The sequence shown here is derived from an EMBL/GenBank/DDBJ whole genome shotgun (WGS) entry which is preliminary data.</text>
</comment>
<dbReference type="Gene3D" id="3.30.70.330">
    <property type="match status" value="1"/>
</dbReference>
<feature type="domain" description="RRM Nup35-type" evidence="11">
    <location>
        <begin position="163"/>
        <end position="244"/>
    </location>
</feature>
<keyword evidence="3 9" id="KW-0813">Transport</keyword>
<evidence type="ECO:0000256" key="1">
    <source>
        <dbReference type="ARBA" id="ARBA00004567"/>
    </source>
</evidence>
<dbReference type="GO" id="GO:0005543">
    <property type="term" value="F:phospholipid binding"/>
    <property type="evidence" value="ECO:0007669"/>
    <property type="project" value="TreeGrafter"/>
</dbReference>
<evidence type="ECO:0000313" key="13">
    <source>
        <dbReference type="Proteomes" id="UP000623129"/>
    </source>
</evidence>
<reference evidence="12" key="1">
    <citation type="submission" date="2020-01" db="EMBL/GenBank/DDBJ databases">
        <title>Genome sequence of Kobresia littledalei, the first chromosome-level genome in the family Cyperaceae.</title>
        <authorList>
            <person name="Qu G."/>
        </authorList>
    </citation>
    <scope>NUCLEOTIDE SEQUENCE</scope>
    <source>
        <strain evidence="12">C.B.Clarke</strain>
        <tissue evidence="12">Leaf</tissue>
    </source>
</reference>
<feature type="region of interest" description="Disordered" evidence="10">
    <location>
        <begin position="1"/>
        <end position="129"/>
    </location>
</feature>
<dbReference type="GO" id="GO:0017056">
    <property type="term" value="F:structural constituent of nuclear pore"/>
    <property type="evidence" value="ECO:0007669"/>
    <property type="project" value="InterPro"/>
</dbReference>
<dbReference type="InterPro" id="IPR035979">
    <property type="entry name" value="RBD_domain_sf"/>
</dbReference>
<dbReference type="EMBL" id="SWLB01000018">
    <property type="protein sequence ID" value="KAF3326798.1"/>
    <property type="molecule type" value="Genomic_DNA"/>
</dbReference>
<keyword evidence="13" id="KW-1185">Reference proteome</keyword>
<comment type="similarity">
    <text evidence="2">Belongs to the Nup35 family.</text>
</comment>
<keyword evidence="7 9" id="KW-0906">Nuclear pore complex</keyword>
<evidence type="ECO:0000313" key="12">
    <source>
        <dbReference type="EMBL" id="KAF3326798.1"/>
    </source>
</evidence>
<dbReference type="Proteomes" id="UP000623129">
    <property type="component" value="Unassembled WGS sequence"/>
</dbReference>
<dbReference type="InterPro" id="IPR012677">
    <property type="entry name" value="Nucleotide-bd_a/b_plait_sf"/>
</dbReference>
<evidence type="ECO:0000256" key="9">
    <source>
        <dbReference type="PROSITE-ProRule" id="PRU00804"/>
    </source>
</evidence>
<keyword evidence="8 9" id="KW-0539">Nucleus</keyword>
<dbReference type="GO" id="GO:0051028">
    <property type="term" value="P:mRNA transport"/>
    <property type="evidence" value="ECO:0007669"/>
    <property type="project" value="UniProtKB-UniRule"/>
</dbReference>
<dbReference type="GO" id="GO:0006607">
    <property type="term" value="P:NLS-bearing protein import into nucleus"/>
    <property type="evidence" value="ECO:0007669"/>
    <property type="project" value="TreeGrafter"/>
</dbReference>
<keyword evidence="6" id="KW-0811">Translocation</keyword>
<evidence type="ECO:0000256" key="5">
    <source>
        <dbReference type="ARBA" id="ARBA00022927"/>
    </source>
</evidence>
<keyword evidence="4 9" id="KW-0509">mRNA transport</keyword>
<evidence type="ECO:0000256" key="10">
    <source>
        <dbReference type="SAM" id="MobiDB-lite"/>
    </source>
</evidence>